<dbReference type="Gene3D" id="3.40.50.1860">
    <property type="match status" value="2"/>
</dbReference>
<comment type="pathway">
    <text evidence="8">Cell wall biogenesis; peptidoglycan biosynthesis.</text>
</comment>
<dbReference type="HAMAP" id="MF_00258">
    <property type="entry name" value="Glu_racemase"/>
    <property type="match status" value="1"/>
</dbReference>
<comment type="similarity">
    <text evidence="8">Belongs to the aspartate/glutamate racemases family.</text>
</comment>
<evidence type="ECO:0000256" key="2">
    <source>
        <dbReference type="ARBA" id="ARBA00013090"/>
    </source>
</evidence>
<dbReference type="Pfam" id="PF01177">
    <property type="entry name" value="Asp_Glu_race"/>
    <property type="match status" value="1"/>
</dbReference>
<feature type="binding site" evidence="8">
    <location>
        <begin position="45"/>
        <end position="46"/>
    </location>
    <ligand>
        <name>substrate</name>
    </ligand>
</feature>
<feature type="active site" description="Proton donor/acceptor" evidence="8">
    <location>
        <position position="76"/>
    </location>
</feature>
<dbReference type="InterPro" id="IPR033134">
    <property type="entry name" value="Asp/Glu_racemase_AS_2"/>
</dbReference>
<evidence type="ECO:0000256" key="7">
    <source>
        <dbReference type="ARBA" id="ARBA00070053"/>
    </source>
</evidence>
<gene>
    <name evidence="8" type="primary">murI</name>
    <name evidence="9" type="ORF">DRP44_03965</name>
</gene>
<dbReference type="PANTHER" id="PTHR21198">
    <property type="entry name" value="GLUTAMATE RACEMASE"/>
    <property type="match status" value="1"/>
</dbReference>
<dbReference type="EMBL" id="QNBC01000041">
    <property type="protein sequence ID" value="RKX66500.1"/>
    <property type="molecule type" value="Genomic_DNA"/>
</dbReference>
<comment type="function">
    <text evidence="8">Provides the (R)-glutamate required for cell wall biosynthesis.</text>
</comment>
<dbReference type="AlphaFoldDB" id="A0A660SAM4"/>
<organism evidence="9 10">
    <name type="scientific">candidate division TA06 bacterium</name>
    <dbReference type="NCBI Taxonomy" id="2250710"/>
    <lineage>
        <taxon>Bacteria</taxon>
        <taxon>Bacteria division TA06</taxon>
    </lineage>
</organism>
<sequence length="271" mass="30071">MEENRERPIGIFDSGVGGLTVVKQVLKELPNENIVYFGDTARVPYGTKSRETITHFAMQDVRFLLSFNVKMIVVACNSVSSNSIDILKRKFTLPIIGVIDAGAQAACQYTRSGKIGVIGTDATIESRAYQRKIEEKCSVKNILARSCPLFVPLAEEGFTGGKIPEMIAEKYLVEMKEKQVDTLILGCTHYPLLASTIQDVMGEDVMLVDPGVEVAKRVKKYLTENELYNDSPYSGSSKFYLSDIPRHFEKVAENFLGGPIPSPVKVTIEDY</sequence>
<evidence type="ECO:0000256" key="5">
    <source>
        <dbReference type="ARBA" id="ARBA00023235"/>
    </source>
</evidence>
<comment type="caution">
    <text evidence="9">The sequence shown here is derived from an EMBL/GenBank/DDBJ whole genome shotgun (WGS) entry which is preliminary data.</text>
</comment>
<dbReference type="InterPro" id="IPR001920">
    <property type="entry name" value="Asp/Glu_race"/>
</dbReference>
<dbReference type="GO" id="GO:0008881">
    <property type="term" value="F:glutamate racemase activity"/>
    <property type="evidence" value="ECO:0007669"/>
    <property type="project" value="UniProtKB-UniRule"/>
</dbReference>
<dbReference type="GO" id="GO:0008360">
    <property type="term" value="P:regulation of cell shape"/>
    <property type="evidence" value="ECO:0007669"/>
    <property type="project" value="UniProtKB-KW"/>
</dbReference>
<keyword evidence="3 8" id="KW-0133">Cell shape</keyword>
<dbReference type="UniPathway" id="UPA00219"/>
<feature type="binding site" evidence="8">
    <location>
        <begin position="77"/>
        <end position="78"/>
    </location>
    <ligand>
        <name>substrate</name>
    </ligand>
</feature>
<accession>A0A660SAM4</accession>
<keyword evidence="5 8" id="KW-0413">Isomerase</keyword>
<feature type="binding site" evidence="8">
    <location>
        <begin position="188"/>
        <end position="189"/>
    </location>
    <ligand>
        <name>substrate</name>
    </ligand>
</feature>
<dbReference type="NCBIfam" id="TIGR00067">
    <property type="entry name" value="glut_race"/>
    <property type="match status" value="1"/>
</dbReference>
<dbReference type="FunFam" id="3.40.50.1860:FF:000002">
    <property type="entry name" value="Glutamate racemase"/>
    <property type="match status" value="1"/>
</dbReference>
<evidence type="ECO:0000256" key="4">
    <source>
        <dbReference type="ARBA" id="ARBA00022984"/>
    </source>
</evidence>
<feature type="binding site" evidence="8">
    <location>
        <begin position="13"/>
        <end position="14"/>
    </location>
    <ligand>
        <name>substrate</name>
    </ligand>
</feature>
<dbReference type="GO" id="GO:0071555">
    <property type="term" value="P:cell wall organization"/>
    <property type="evidence" value="ECO:0007669"/>
    <property type="project" value="UniProtKB-KW"/>
</dbReference>
<evidence type="ECO:0000313" key="10">
    <source>
        <dbReference type="Proteomes" id="UP000282321"/>
    </source>
</evidence>
<dbReference type="Proteomes" id="UP000282321">
    <property type="component" value="Unassembled WGS sequence"/>
</dbReference>
<dbReference type="InterPro" id="IPR015942">
    <property type="entry name" value="Asp/Glu/hydantoin_racemase"/>
</dbReference>
<evidence type="ECO:0000313" key="9">
    <source>
        <dbReference type="EMBL" id="RKX66500.1"/>
    </source>
</evidence>
<dbReference type="PROSITE" id="PS00924">
    <property type="entry name" value="ASP_GLU_RACEMASE_2"/>
    <property type="match status" value="1"/>
</dbReference>
<keyword evidence="6 8" id="KW-0961">Cell wall biogenesis/degradation</keyword>
<proteinExistence type="inferred from homology"/>
<dbReference type="EC" id="5.1.1.3" evidence="2 8"/>
<dbReference type="SUPFAM" id="SSF53681">
    <property type="entry name" value="Aspartate/glutamate racemase"/>
    <property type="match status" value="2"/>
</dbReference>
<dbReference type="GO" id="GO:0009252">
    <property type="term" value="P:peptidoglycan biosynthetic process"/>
    <property type="evidence" value="ECO:0007669"/>
    <property type="project" value="UniProtKB-UniRule"/>
</dbReference>
<evidence type="ECO:0000256" key="3">
    <source>
        <dbReference type="ARBA" id="ARBA00022960"/>
    </source>
</evidence>
<evidence type="ECO:0000256" key="8">
    <source>
        <dbReference type="HAMAP-Rule" id="MF_00258"/>
    </source>
</evidence>
<evidence type="ECO:0000256" key="1">
    <source>
        <dbReference type="ARBA" id="ARBA00001602"/>
    </source>
</evidence>
<comment type="catalytic activity">
    <reaction evidence="1 8">
        <text>L-glutamate = D-glutamate</text>
        <dbReference type="Rhea" id="RHEA:12813"/>
        <dbReference type="ChEBI" id="CHEBI:29985"/>
        <dbReference type="ChEBI" id="CHEBI:29986"/>
        <dbReference type="EC" id="5.1.1.3"/>
    </reaction>
</comment>
<keyword evidence="4 8" id="KW-0573">Peptidoglycan synthesis</keyword>
<protein>
    <recommendedName>
        <fullName evidence="7 8">Glutamate racemase</fullName>
        <ecNumber evidence="2 8">5.1.1.3</ecNumber>
    </recommendedName>
</protein>
<feature type="active site" description="Proton donor/acceptor" evidence="8">
    <location>
        <position position="187"/>
    </location>
</feature>
<reference evidence="9 10" key="1">
    <citation type="submission" date="2018-06" db="EMBL/GenBank/DDBJ databases">
        <title>Extensive metabolic versatility and redundancy in microbially diverse, dynamic hydrothermal sediments.</title>
        <authorList>
            <person name="Dombrowski N."/>
            <person name="Teske A."/>
            <person name="Baker B.J."/>
        </authorList>
    </citation>
    <scope>NUCLEOTIDE SEQUENCE [LARGE SCALE GENOMIC DNA]</scope>
    <source>
        <strain evidence="9">B35_G9</strain>
    </source>
</reference>
<dbReference type="InterPro" id="IPR004391">
    <property type="entry name" value="Glu_race"/>
</dbReference>
<dbReference type="PANTHER" id="PTHR21198:SF2">
    <property type="entry name" value="GLUTAMATE RACEMASE"/>
    <property type="match status" value="1"/>
</dbReference>
<evidence type="ECO:0000256" key="6">
    <source>
        <dbReference type="ARBA" id="ARBA00023316"/>
    </source>
</evidence>
<name>A0A660SAM4_UNCT6</name>